<comment type="caution">
    <text evidence="2">The sequence shown here is derived from an EMBL/GenBank/DDBJ whole genome shotgun (WGS) entry which is preliminary data.</text>
</comment>
<dbReference type="Pfam" id="PF14216">
    <property type="entry name" value="DUF4326"/>
    <property type="match status" value="1"/>
</dbReference>
<proteinExistence type="predicted"/>
<sequence length="93" mass="10124">MPRTLNRYRDGIPAGAVFIGRPSKWGNPFVIGKDGTRAEVIARYRAWLLGRPGLLAAARTELAGRDLVCFCSPRPCHGDVLIEVANRPSPPSP</sequence>
<name>A0ABQ4PZJ5_9BURK</name>
<dbReference type="InterPro" id="IPR025475">
    <property type="entry name" value="DUF4326"/>
</dbReference>
<dbReference type="RefSeq" id="WP_220806447.1">
    <property type="nucleotide sequence ID" value="NZ_BPMK01000001.1"/>
</dbReference>
<dbReference type="EMBL" id="BPMK01000001">
    <property type="protein sequence ID" value="GIZ50274.1"/>
    <property type="molecule type" value="Genomic_DNA"/>
</dbReference>
<keyword evidence="3" id="KW-1185">Reference proteome</keyword>
<evidence type="ECO:0000313" key="2">
    <source>
        <dbReference type="EMBL" id="GIZ50274.1"/>
    </source>
</evidence>
<organism evidence="2 3">
    <name type="scientific">Noviherbaspirillum aridicola</name>
    <dbReference type="NCBI Taxonomy" id="2849687"/>
    <lineage>
        <taxon>Bacteria</taxon>
        <taxon>Pseudomonadati</taxon>
        <taxon>Pseudomonadota</taxon>
        <taxon>Betaproteobacteria</taxon>
        <taxon>Burkholderiales</taxon>
        <taxon>Oxalobacteraceae</taxon>
        <taxon>Noviherbaspirillum</taxon>
    </lineage>
</organism>
<evidence type="ECO:0000259" key="1">
    <source>
        <dbReference type="Pfam" id="PF14216"/>
    </source>
</evidence>
<evidence type="ECO:0000313" key="3">
    <source>
        <dbReference type="Proteomes" id="UP000887222"/>
    </source>
</evidence>
<protein>
    <recommendedName>
        <fullName evidence="1">DUF4326 domain-containing protein</fullName>
    </recommendedName>
</protein>
<accession>A0ABQ4PZJ5</accession>
<dbReference type="Proteomes" id="UP000887222">
    <property type="component" value="Unassembled WGS sequence"/>
</dbReference>
<reference evidence="2 3" key="1">
    <citation type="journal article" date="2022" name="Int. J. Syst. Evol. Microbiol.">
        <title>Noviherbaspirillum aridicola sp. nov., isolated from an arid soil in Pakistan.</title>
        <authorList>
            <person name="Khan I.U."/>
            <person name="Saqib M."/>
            <person name="Amin A."/>
            <person name="Hussain F."/>
            <person name="Li L."/>
            <person name="Liu Y.H."/>
            <person name="Fang B.Z."/>
            <person name="Ahmed I."/>
            <person name="Li W.J."/>
        </authorList>
    </citation>
    <scope>NUCLEOTIDE SEQUENCE [LARGE SCALE GENOMIC DNA]</scope>
    <source>
        <strain evidence="2 3">NCCP-691</strain>
    </source>
</reference>
<gene>
    <name evidence="2" type="ORF">NCCP691_02880</name>
</gene>
<feature type="domain" description="DUF4326" evidence="1">
    <location>
        <begin position="13"/>
        <end position="83"/>
    </location>
</feature>